<feature type="non-terminal residue" evidence="1">
    <location>
        <position position="49"/>
    </location>
</feature>
<sequence length="49" mass="5828">DVVHLPYLYAFTINSLRNYDTSQYNLDQYIVNVIEKELATINPFVQDLY</sequence>
<evidence type="ECO:0000313" key="2">
    <source>
        <dbReference type="Proteomes" id="UP000789706"/>
    </source>
</evidence>
<accession>A0A9N9D926</accession>
<protein>
    <submittedName>
        <fullName evidence="1">5497_t:CDS:1</fullName>
    </submittedName>
</protein>
<comment type="caution">
    <text evidence="1">The sequence shown here is derived from an EMBL/GenBank/DDBJ whole genome shotgun (WGS) entry which is preliminary data.</text>
</comment>
<keyword evidence="2" id="KW-1185">Reference proteome</keyword>
<proteinExistence type="predicted"/>
<gene>
    <name evidence="1" type="ORF">DEBURN_LOCUS10595</name>
</gene>
<dbReference type="OrthoDB" id="3366231at2759"/>
<evidence type="ECO:0000313" key="1">
    <source>
        <dbReference type="EMBL" id="CAG8626688.1"/>
    </source>
</evidence>
<dbReference type="AlphaFoldDB" id="A0A9N9D926"/>
<reference evidence="1" key="1">
    <citation type="submission" date="2021-06" db="EMBL/GenBank/DDBJ databases">
        <authorList>
            <person name="Kallberg Y."/>
            <person name="Tangrot J."/>
            <person name="Rosling A."/>
        </authorList>
    </citation>
    <scope>NUCLEOTIDE SEQUENCE</scope>
    <source>
        <strain evidence="1">AZ414A</strain>
    </source>
</reference>
<name>A0A9N9D926_9GLOM</name>
<organism evidence="1 2">
    <name type="scientific">Diversispora eburnea</name>
    <dbReference type="NCBI Taxonomy" id="1213867"/>
    <lineage>
        <taxon>Eukaryota</taxon>
        <taxon>Fungi</taxon>
        <taxon>Fungi incertae sedis</taxon>
        <taxon>Mucoromycota</taxon>
        <taxon>Glomeromycotina</taxon>
        <taxon>Glomeromycetes</taxon>
        <taxon>Diversisporales</taxon>
        <taxon>Diversisporaceae</taxon>
        <taxon>Diversispora</taxon>
    </lineage>
</organism>
<dbReference type="Proteomes" id="UP000789706">
    <property type="component" value="Unassembled WGS sequence"/>
</dbReference>
<dbReference type="EMBL" id="CAJVPK010003387">
    <property type="protein sequence ID" value="CAG8626688.1"/>
    <property type="molecule type" value="Genomic_DNA"/>
</dbReference>